<evidence type="ECO:0000256" key="8">
    <source>
        <dbReference type="ARBA" id="ARBA00023136"/>
    </source>
</evidence>
<dbReference type="InterPro" id="IPR050366">
    <property type="entry name" value="BP-dependent_transpt_permease"/>
</dbReference>
<comment type="subcellular location">
    <subcellularLocation>
        <location evidence="1 10">Cell membrane</location>
        <topology evidence="1 10">Multi-pass membrane protein</topology>
    </subcellularLocation>
</comment>
<feature type="transmembrane region" description="Helical" evidence="10">
    <location>
        <begin position="219"/>
        <end position="237"/>
    </location>
</feature>
<evidence type="ECO:0000256" key="4">
    <source>
        <dbReference type="ARBA" id="ARBA00022692"/>
    </source>
</evidence>
<dbReference type="EMBL" id="WJNG01000009">
    <property type="protein sequence ID" value="MRH43385.1"/>
    <property type="molecule type" value="Genomic_DNA"/>
</dbReference>
<evidence type="ECO:0000256" key="7">
    <source>
        <dbReference type="ARBA" id="ARBA00022989"/>
    </source>
</evidence>
<name>A0A6A8DCG2_9BACI</name>
<dbReference type="OrthoDB" id="9797472at2"/>
<feature type="domain" description="ABC transmembrane type-1" evidence="11">
    <location>
        <begin position="180"/>
        <end position="369"/>
    </location>
</feature>
<dbReference type="InterPro" id="IPR025966">
    <property type="entry name" value="OppC_N"/>
</dbReference>
<dbReference type="CDD" id="cd06261">
    <property type="entry name" value="TM_PBP2"/>
    <property type="match status" value="1"/>
</dbReference>
<feature type="transmembrane region" description="Helical" evidence="10">
    <location>
        <begin position="43"/>
        <end position="62"/>
    </location>
</feature>
<evidence type="ECO:0000256" key="6">
    <source>
        <dbReference type="ARBA" id="ARBA00022927"/>
    </source>
</evidence>
<dbReference type="GO" id="GO:0015833">
    <property type="term" value="P:peptide transport"/>
    <property type="evidence" value="ECO:0007669"/>
    <property type="project" value="UniProtKB-KW"/>
</dbReference>
<keyword evidence="2 10" id="KW-0813">Transport</keyword>
<proteinExistence type="inferred from homology"/>
<reference evidence="12" key="1">
    <citation type="submission" date="2019-11" db="EMBL/GenBank/DDBJ databases">
        <authorList>
            <person name="Li J."/>
        </authorList>
    </citation>
    <scope>NUCLEOTIDE SEQUENCE</scope>
    <source>
        <strain evidence="12">B6B</strain>
    </source>
</reference>
<feature type="transmembrane region" description="Helical" evidence="10">
    <location>
        <begin position="182"/>
        <end position="207"/>
    </location>
</feature>
<comment type="caution">
    <text evidence="12">The sequence shown here is derived from an EMBL/GenBank/DDBJ whole genome shotgun (WGS) entry which is preliminary data.</text>
</comment>
<dbReference type="InterPro" id="IPR000515">
    <property type="entry name" value="MetI-like"/>
</dbReference>
<evidence type="ECO:0000256" key="3">
    <source>
        <dbReference type="ARBA" id="ARBA00022475"/>
    </source>
</evidence>
<feature type="transmembrane region" description="Helical" evidence="10">
    <location>
        <begin position="243"/>
        <end position="262"/>
    </location>
</feature>
<keyword evidence="5" id="KW-0571">Peptide transport</keyword>
<dbReference type="Gene3D" id="1.10.3720.10">
    <property type="entry name" value="MetI-like"/>
    <property type="match status" value="1"/>
</dbReference>
<dbReference type="Proteomes" id="UP000799092">
    <property type="component" value="Unassembled WGS sequence"/>
</dbReference>
<keyword evidence="7 10" id="KW-1133">Transmembrane helix</keyword>
<organism evidence="12 13">
    <name type="scientific">Aquibacillus halophilus</name>
    <dbReference type="NCBI Taxonomy" id="930132"/>
    <lineage>
        <taxon>Bacteria</taxon>
        <taxon>Bacillati</taxon>
        <taxon>Bacillota</taxon>
        <taxon>Bacilli</taxon>
        <taxon>Bacillales</taxon>
        <taxon>Bacillaceae</taxon>
        <taxon>Aquibacillus</taxon>
    </lineage>
</organism>
<keyword evidence="3" id="KW-1003">Cell membrane</keyword>
<keyword evidence="8 10" id="KW-0472">Membrane</keyword>
<dbReference type="RefSeq" id="WP_153737018.1">
    <property type="nucleotide sequence ID" value="NZ_WJNG01000009.1"/>
</dbReference>
<accession>A0A6A8DCG2</accession>
<gene>
    <name evidence="12" type="ORF">GH741_11915</name>
</gene>
<sequence>MDKEKLNKDLFVPAKKGKDTSEDIRRPSLSYWQDAWIRLRKNAGAIFGIVTLILIGVLSLAGPHFNQYGLDDQDLGHSRMPPRVQGLEEISWLGLNGNKSEIFEAATVEEAKERALSRWTQTDYEYVTFDVISEGNGTENSARVEGNFDVYAEKDMNDIYYWFGTDTLGRDLFTRVWIGTQISLLIALVAAAIDMVVGVAYGGISAYYGGRVDNIMQRIIEILVGIPNLVVVILMIMILEPGILSIIIALTITGWTGMARIVRGQVLKLKNQEFVLASRTLGSSNSRILTKHLIPNTLGMIIINTMFTIPSAIFFEAFLSFIGLGLQAPDASLGTLINDGFKSLQINPHIMIFPAIVISLIMIGFNILADGLRDALDPKMRE</sequence>
<comment type="similarity">
    <text evidence="9">Belongs to the binding-protein-dependent transport system permease family. OppBC subfamily.</text>
</comment>
<keyword evidence="13" id="KW-1185">Reference proteome</keyword>
<dbReference type="InterPro" id="IPR035906">
    <property type="entry name" value="MetI-like_sf"/>
</dbReference>
<protein>
    <submittedName>
        <fullName evidence="12">ABC transporter permease subunit</fullName>
    </submittedName>
</protein>
<evidence type="ECO:0000313" key="12">
    <source>
        <dbReference type="EMBL" id="MRH43385.1"/>
    </source>
</evidence>
<evidence type="ECO:0000256" key="2">
    <source>
        <dbReference type="ARBA" id="ARBA00022448"/>
    </source>
</evidence>
<dbReference type="Pfam" id="PF00528">
    <property type="entry name" value="BPD_transp_1"/>
    <property type="match status" value="1"/>
</dbReference>
<feature type="transmembrane region" description="Helical" evidence="10">
    <location>
        <begin position="301"/>
        <end position="326"/>
    </location>
</feature>
<dbReference type="PANTHER" id="PTHR43386">
    <property type="entry name" value="OLIGOPEPTIDE TRANSPORT SYSTEM PERMEASE PROTEIN APPC"/>
    <property type="match status" value="1"/>
</dbReference>
<dbReference type="GO" id="GO:0015031">
    <property type="term" value="P:protein transport"/>
    <property type="evidence" value="ECO:0007669"/>
    <property type="project" value="UniProtKB-KW"/>
</dbReference>
<dbReference type="NCBIfam" id="NF045475">
    <property type="entry name" value="Opp3C"/>
    <property type="match status" value="1"/>
</dbReference>
<evidence type="ECO:0000259" key="11">
    <source>
        <dbReference type="PROSITE" id="PS50928"/>
    </source>
</evidence>
<evidence type="ECO:0000256" key="9">
    <source>
        <dbReference type="ARBA" id="ARBA00024202"/>
    </source>
</evidence>
<evidence type="ECO:0000313" key="13">
    <source>
        <dbReference type="Proteomes" id="UP000799092"/>
    </source>
</evidence>
<evidence type="ECO:0000256" key="5">
    <source>
        <dbReference type="ARBA" id="ARBA00022856"/>
    </source>
</evidence>
<evidence type="ECO:0000256" key="1">
    <source>
        <dbReference type="ARBA" id="ARBA00004651"/>
    </source>
</evidence>
<feature type="transmembrane region" description="Helical" evidence="10">
    <location>
        <begin position="346"/>
        <end position="369"/>
    </location>
</feature>
<dbReference type="PANTHER" id="PTHR43386:SF24">
    <property type="entry name" value="OLIGOPEPTIDE TRANSPORT SYSTEM PERMEASE PROTEIN AMID"/>
    <property type="match status" value="1"/>
</dbReference>
<dbReference type="GO" id="GO:0005886">
    <property type="term" value="C:plasma membrane"/>
    <property type="evidence" value="ECO:0007669"/>
    <property type="project" value="UniProtKB-SubCell"/>
</dbReference>
<dbReference type="AlphaFoldDB" id="A0A6A8DCG2"/>
<dbReference type="Pfam" id="PF12911">
    <property type="entry name" value="OppC_N"/>
    <property type="match status" value="1"/>
</dbReference>
<keyword evidence="4 10" id="KW-0812">Transmembrane</keyword>
<dbReference type="PROSITE" id="PS50928">
    <property type="entry name" value="ABC_TM1"/>
    <property type="match status" value="1"/>
</dbReference>
<dbReference type="SUPFAM" id="SSF161098">
    <property type="entry name" value="MetI-like"/>
    <property type="match status" value="1"/>
</dbReference>
<evidence type="ECO:0000256" key="10">
    <source>
        <dbReference type="RuleBase" id="RU363032"/>
    </source>
</evidence>
<dbReference type="GO" id="GO:0055085">
    <property type="term" value="P:transmembrane transport"/>
    <property type="evidence" value="ECO:0007669"/>
    <property type="project" value="InterPro"/>
</dbReference>
<keyword evidence="6" id="KW-0653">Protein transport</keyword>